<dbReference type="Proteomes" id="UP000031668">
    <property type="component" value="Unassembled WGS sequence"/>
</dbReference>
<protein>
    <submittedName>
        <fullName evidence="1">Uncharacterized protein</fullName>
    </submittedName>
</protein>
<keyword evidence="2" id="KW-1185">Reference proteome</keyword>
<evidence type="ECO:0000313" key="1">
    <source>
        <dbReference type="EMBL" id="KII71776.1"/>
    </source>
</evidence>
<dbReference type="EMBL" id="JWZT01001618">
    <property type="protein sequence ID" value="KII71776.1"/>
    <property type="molecule type" value="Genomic_DNA"/>
</dbReference>
<dbReference type="AlphaFoldDB" id="A0A0C2MWR2"/>
<reference evidence="1 2" key="1">
    <citation type="journal article" date="2014" name="Genome Biol. Evol.">
        <title>The genome of the myxosporean Thelohanellus kitauei shows adaptations to nutrient acquisition within its fish host.</title>
        <authorList>
            <person name="Yang Y."/>
            <person name="Xiong J."/>
            <person name="Zhou Z."/>
            <person name="Huo F."/>
            <person name="Miao W."/>
            <person name="Ran C."/>
            <person name="Liu Y."/>
            <person name="Zhang J."/>
            <person name="Feng J."/>
            <person name="Wang M."/>
            <person name="Wang M."/>
            <person name="Wang L."/>
            <person name="Yao B."/>
        </authorList>
    </citation>
    <scope>NUCLEOTIDE SEQUENCE [LARGE SCALE GENOMIC DNA]</scope>
    <source>
        <strain evidence="1">Wuqing</strain>
    </source>
</reference>
<comment type="caution">
    <text evidence="1">The sequence shown here is derived from an EMBL/GenBank/DDBJ whole genome shotgun (WGS) entry which is preliminary data.</text>
</comment>
<gene>
    <name evidence="1" type="ORF">RF11_12435</name>
</gene>
<sequence>MQTNRMKLNNGIFILKMRMKKFDRIDLKMDPNIWKELQSFSFCLIDISSKTLVQPNFRKYSVTSNQFKAHFNEQYSKISAFKYDVNMLNTNDIFVGECR</sequence>
<evidence type="ECO:0000313" key="2">
    <source>
        <dbReference type="Proteomes" id="UP000031668"/>
    </source>
</evidence>
<name>A0A0C2MWR2_THEKT</name>
<organism evidence="1 2">
    <name type="scientific">Thelohanellus kitauei</name>
    <name type="common">Myxosporean</name>
    <dbReference type="NCBI Taxonomy" id="669202"/>
    <lineage>
        <taxon>Eukaryota</taxon>
        <taxon>Metazoa</taxon>
        <taxon>Cnidaria</taxon>
        <taxon>Myxozoa</taxon>
        <taxon>Myxosporea</taxon>
        <taxon>Bivalvulida</taxon>
        <taxon>Platysporina</taxon>
        <taxon>Myxobolidae</taxon>
        <taxon>Thelohanellus</taxon>
    </lineage>
</organism>
<proteinExistence type="predicted"/>
<accession>A0A0C2MWR2</accession>